<protein>
    <submittedName>
        <fullName evidence="1">Uncharacterized protein</fullName>
    </submittedName>
</protein>
<gene>
    <name evidence="1" type="ORF">JOF43_001404</name>
</gene>
<evidence type="ECO:0000313" key="1">
    <source>
        <dbReference type="EMBL" id="MBP2381447.1"/>
    </source>
</evidence>
<evidence type="ECO:0000313" key="2">
    <source>
        <dbReference type="Proteomes" id="UP001519290"/>
    </source>
</evidence>
<name>A0ABS4WZ08_9MICO</name>
<organism evidence="1 2">
    <name type="scientific">Brachybacterium sacelli</name>
    <dbReference type="NCBI Taxonomy" id="173364"/>
    <lineage>
        <taxon>Bacteria</taxon>
        <taxon>Bacillati</taxon>
        <taxon>Actinomycetota</taxon>
        <taxon>Actinomycetes</taxon>
        <taxon>Micrococcales</taxon>
        <taxon>Dermabacteraceae</taxon>
        <taxon>Brachybacterium</taxon>
    </lineage>
</organism>
<reference evidence="1 2" key="1">
    <citation type="submission" date="2021-03" db="EMBL/GenBank/DDBJ databases">
        <title>Sequencing the genomes of 1000 actinobacteria strains.</title>
        <authorList>
            <person name="Klenk H.-P."/>
        </authorList>
    </citation>
    <scope>NUCLEOTIDE SEQUENCE [LARGE SCALE GENOMIC DNA]</scope>
    <source>
        <strain evidence="1 2">DSM 14566</strain>
    </source>
</reference>
<dbReference type="EMBL" id="JAGIOD010000001">
    <property type="protein sequence ID" value="MBP2381447.1"/>
    <property type="molecule type" value="Genomic_DNA"/>
</dbReference>
<sequence>MMATTTMSSARSSGIGRLIAWSMLAPHTASIPAMFVRWK</sequence>
<keyword evidence="2" id="KW-1185">Reference proteome</keyword>
<dbReference type="Proteomes" id="UP001519290">
    <property type="component" value="Unassembled WGS sequence"/>
</dbReference>
<comment type="caution">
    <text evidence="1">The sequence shown here is derived from an EMBL/GenBank/DDBJ whole genome shotgun (WGS) entry which is preliminary data.</text>
</comment>
<proteinExistence type="predicted"/>
<accession>A0ABS4WZ08</accession>